<dbReference type="InterPro" id="IPR005016">
    <property type="entry name" value="TDE1/TMS"/>
</dbReference>
<keyword evidence="3 6" id="KW-0812">Transmembrane</keyword>
<evidence type="ECO:0008006" key="9">
    <source>
        <dbReference type="Google" id="ProtNLM"/>
    </source>
</evidence>
<feature type="transmembrane region" description="Helical" evidence="6">
    <location>
        <begin position="146"/>
        <end position="164"/>
    </location>
</feature>
<dbReference type="GO" id="GO:0016020">
    <property type="term" value="C:membrane"/>
    <property type="evidence" value="ECO:0007669"/>
    <property type="project" value="UniProtKB-SubCell"/>
</dbReference>
<feature type="transmembrane region" description="Helical" evidence="6">
    <location>
        <begin position="185"/>
        <end position="206"/>
    </location>
</feature>
<reference evidence="7" key="1">
    <citation type="submission" date="2020-07" db="EMBL/GenBank/DDBJ databases">
        <title>Genome sequence and genetic diversity analysis of an under-domesticated orphan crop, white fonio (Digitaria exilis).</title>
        <authorList>
            <person name="Bennetzen J.L."/>
            <person name="Chen S."/>
            <person name="Ma X."/>
            <person name="Wang X."/>
            <person name="Yssel A.E.J."/>
            <person name="Chaluvadi S.R."/>
            <person name="Johnson M."/>
            <person name="Gangashetty P."/>
            <person name="Hamidou F."/>
            <person name="Sanogo M.D."/>
            <person name="Zwaenepoel A."/>
            <person name="Wallace J."/>
            <person name="Van De Peer Y."/>
            <person name="Van Deynze A."/>
        </authorList>
    </citation>
    <scope>NUCLEOTIDE SEQUENCE</scope>
    <source>
        <tissue evidence="7">Leaves</tissue>
    </source>
</reference>
<evidence type="ECO:0000313" key="8">
    <source>
        <dbReference type="Proteomes" id="UP000636709"/>
    </source>
</evidence>
<comment type="caution">
    <text evidence="7">The sequence shown here is derived from an EMBL/GenBank/DDBJ whole genome shotgun (WGS) entry which is preliminary data.</text>
</comment>
<accession>A0A835E1K2</accession>
<evidence type="ECO:0000313" key="7">
    <source>
        <dbReference type="EMBL" id="KAF8663147.1"/>
    </source>
</evidence>
<dbReference type="PANTHER" id="PTHR10383">
    <property type="entry name" value="SERINE INCORPORATOR"/>
    <property type="match status" value="1"/>
</dbReference>
<evidence type="ECO:0000256" key="6">
    <source>
        <dbReference type="SAM" id="Phobius"/>
    </source>
</evidence>
<evidence type="ECO:0000256" key="1">
    <source>
        <dbReference type="ARBA" id="ARBA00004141"/>
    </source>
</evidence>
<feature type="transmembrane region" description="Helical" evidence="6">
    <location>
        <begin position="282"/>
        <end position="306"/>
    </location>
</feature>
<name>A0A835E1K2_9POAL</name>
<evidence type="ECO:0000256" key="5">
    <source>
        <dbReference type="ARBA" id="ARBA00023136"/>
    </source>
</evidence>
<feature type="transmembrane region" description="Helical" evidence="6">
    <location>
        <begin position="313"/>
        <end position="333"/>
    </location>
</feature>
<dbReference type="OrthoDB" id="5963193at2759"/>
<evidence type="ECO:0000256" key="3">
    <source>
        <dbReference type="ARBA" id="ARBA00022692"/>
    </source>
</evidence>
<proteinExistence type="inferred from homology"/>
<organism evidence="7 8">
    <name type="scientific">Digitaria exilis</name>
    <dbReference type="NCBI Taxonomy" id="1010633"/>
    <lineage>
        <taxon>Eukaryota</taxon>
        <taxon>Viridiplantae</taxon>
        <taxon>Streptophyta</taxon>
        <taxon>Embryophyta</taxon>
        <taxon>Tracheophyta</taxon>
        <taxon>Spermatophyta</taxon>
        <taxon>Magnoliopsida</taxon>
        <taxon>Liliopsida</taxon>
        <taxon>Poales</taxon>
        <taxon>Poaceae</taxon>
        <taxon>PACMAD clade</taxon>
        <taxon>Panicoideae</taxon>
        <taxon>Panicodae</taxon>
        <taxon>Paniceae</taxon>
        <taxon>Anthephorinae</taxon>
        <taxon>Digitaria</taxon>
    </lineage>
</organism>
<feature type="transmembrane region" description="Helical" evidence="6">
    <location>
        <begin position="54"/>
        <end position="73"/>
    </location>
</feature>
<evidence type="ECO:0000256" key="4">
    <source>
        <dbReference type="ARBA" id="ARBA00022989"/>
    </source>
</evidence>
<dbReference type="Pfam" id="PF03348">
    <property type="entry name" value="Serinc"/>
    <property type="match status" value="3"/>
</dbReference>
<keyword evidence="4 6" id="KW-1133">Transmembrane helix</keyword>
<dbReference type="Proteomes" id="UP000636709">
    <property type="component" value="Unassembled WGS sequence"/>
</dbReference>
<comment type="subcellular location">
    <subcellularLocation>
        <location evidence="1">Membrane</location>
        <topology evidence="1">Multi-pass membrane protein</topology>
    </subcellularLocation>
</comment>
<sequence>MTVSAVVVGGVADMEAGRGAAATSSPEEARCAGRFVEEWCCACVGLFTGPNPMMARYLYALIFLVTNLLAWTLRDYGNSALAELQRAAQGLPGRALLLGSRGRASSQPGLLCILVAAIRSKCFHFFSPSQPVFKFTMMQSMLSLTMNDELFVQLFFFVMFLSTVNTRKVHDCRNSWHSEWWPVKVVLWLGLTAVTFLSPSPLVQLYGQSLRPLDHLDGDLLSLDQPLQILMLLLTSVSSYDLCREGRPFRSRGVPCDPARQRDQVHHVAQRLLPIGDHPEEMIQVVSIVTYVGSLLGIVLMYVWYAPSPSCKLNILFITVTLVLVQLMTFVSMSSKVKAGYLAPGLMGIYVVFLCWSAIRSEPHTEICNKKAEVATSADWLNIASFVIAVIVIVAATFSTGIDSKCLQFKKAEAEEEDDIPYGFGFFHLVFAMGAMYFAMIFVGWNASHPMEKWTIDVGWASTWVRIGNEWLAAIVYSDMDDDCARHLEDTAGWIIGGDMNKNDPHSLIG</sequence>
<evidence type="ECO:0000256" key="2">
    <source>
        <dbReference type="ARBA" id="ARBA00006665"/>
    </source>
</evidence>
<dbReference type="AlphaFoldDB" id="A0A835E1K2"/>
<feature type="transmembrane region" description="Helical" evidence="6">
    <location>
        <begin position="422"/>
        <end position="445"/>
    </location>
</feature>
<dbReference type="PANTHER" id="PTHR10383:SF63">
    <property type="entry name" value="OS01G0179800 PROTEIN"/>
    <property type="match status" value="1"/>
</dbReference>
<feature type="transmembrane region" description="Helical" evidence="6">
    <location>
        <begin position="339"/>
        <end position="359"/>
    </location>
</feature>
<protein>
    <recommendedName>
        <fullName evidence="9">Serine incorporator</fullName>
    </recommendedName>
</protein>
<keyword evidence="5 6" id="KW-0472">Membrane</keyword>
<feature type="transmembrane region" description="Helical" evidence="6">
    <location>
        <begin position="380"/>
        <end position="402"/>
    </location>
</feature>
<comment type="similarity">
    <text evidence="2">Belongs to the TDE1 family.</text>
</comment>
<keyword evidence="8" id="KW-1185">Reference proteome</keyword>
<dbReference type="EMBL" id="JACEFO010002379">
    <property type="protein sequence ID" value="KAF8663147.1"/>
    <property type="molecule type" value="Genomic_DNA"/>
</dbReference>
<gene>
    <name evidence="7" type="ORF">HU200_055747</name>
</gene>